<dbReference type="InterPro" id="IPR027038">
    <property type="entry name" value="RanGap"/>
</dbReference>
<reference evidence="5" key="1">
    <citation type="submission" date="2021-02" db="EMBL/GenBank/DDBJ databases">
        <authorList>
            <person name="Nowell W R."/>
        </authorList>
    </citation>
    <scope>NUCLEOTIDE SEQUENCE</scope>
</reference>
<accession>A0A815C3I3</accession>
<dbReference type="SUPFAM" id="SSF52047">
    <property type="entry name" value="RNI-like"/>
    <property type="match status" value="1"/>
</dbReference>
<dbReference type="GO" id="GO:0031267">
    <property type="term" value="F:small GTPase binding"/>
    <property type="evidence" value="ECO:0007669"/>
    <property type="project" value="TreeGrafter"/>
</dbReference>
<dbReference type="PROSITE" id="PS50181">
    <property type="entry name" value="FBOX"/>
    <property type="match status" value="1"/>
</dbReference>
<name>A0A815C3I3_9BILA</name>
<dbReference type="Proteomes" id="UP000663854">
    <property type="component" value="Unassembled WGS sequence"/>
</dbReference>
<dbReference type="PANTHER" id="PTHR24113:SF12">
    <property type="entry name" value="RAN GTPASE-ACTIVATING PROTEIN 1"/>
    <property type="match status" value="1"/>
</dbReference>
<dbReference type="InterPro" id="IPR001810">
    <property type="entry name" value="F-box_dom"/>
</dbReference>
<organism evidence="5 6">
    <name type="scientific">Rotaria sordida</name>
    <dbReference type="NCBI Taxonomy" id="392033"/>
    <lineage>
        <taxon>Eukaryota</taxon>
        <taxon>Metazoa</taxon>
        <taxon>Spiralia</taxon>
        <taxon>Gnathifera</taxon>
        <taxon>Rotifera</taxon>
        <taxon>Eurotatoria</taxon>
        <taxon>Bdelloidea</taxon>
        <taxon>Philodinida</taxon>
        <taxon>Philodinidae</taxon>
        <taxon>Rotaria</taxon>
    </lineage>
</organism>
<sequence length="190" mass="21486">MIFISEQISASILSLPTELVYLILDNLDDFTILCSIRNVCTRLNQIIDTYPRYQTLTILKFRSKHIGALEAQHLANAIRNNYVLTTLDVNYDSIEDNGTDHIADVLRNNTTLTTLKLHSFYTAALQIQHLADTLRNNTTLTTLTLSNNDINEHGAKQLSDALRNNTTLTTLDLSFNLLERRGTFYLANAL</sequence>
<evidence type="ECO:0000313" key="5">
    <source>
        <dbReference type="EMBL" id="CAF1278696.1"/>
    </source>
</evidence>
<keyword evidence="2" id="KW-0433">Leucine-rich repeat</keyword>
<dbReference type="Gene3D" id="3.80.10.10">
    <property type="entry name" value="Ribonuclease Inhibitor"/>
    <property type="match status" value="2"/>
</dbReference>
<keyword evidence="3" id="KW-0677">Repeat</keyword>
<gene>
    <name evidence="5" type="ORF">PYM288_LOCUS28765</name>
</gene>
<dbReference type="AlphaFoldDB" id="A0A815C3I3"/>
<feature type="domain" description="F-box" evidence="4">
    <location>
        <begin position="9"/>
        <end position="56"/>
    </location>
</feature>
<proteinExistence type="predicted"/>
<dbReference type="Pfam" id="PF00646">
    <property type="entry name" value="F-box"/>
    <property type="match status" value="1"/>
</dbReference>
<evidence type="ECO:0000259" key="4">
    <source>
        <dbReference type="PROSITE" id="PS50181"/>
    </source>
</evidence>
<dbReference type="SMART" id="SM00368">
    <property type="entry name" value="LRR_RI"/>
    <property type="match status" value="2"/>
</dbReference>
<evidence type="ECO:0000256" key="3">
    <source>
        <dbReference type="ARBA" id="ARBA00022737"/>
    </source>
</evidence>
<comment type="caution">
    <text evidence="5">The sequence shown here is derived from an EMBL/GenBank/DDBJ whole genome shotgun (WGS) entry which is preliminary data.</text>
</comment>
<dbReference type="GO" id="GO:0005096">
    <property type="term" value="F:GTPase activator activity"/>
    <property type="evidence" value="ECO:0007669"/>
    <property type="project" value="UniProtKB-KW"/>
</dbReference>
<evidence type="ECO:0000256" key="2">
    <source>
        <dbReference type="ARBA" id="ARBA00022614"/>
    </source>
</evidence>
<dbReference type="PANTHER" id="PTHR24113">
    <property type="entry name" value="RAN GTPASE-ACTIVATING PROTEIN 1"/>
    <property type="match status" value="1"/>
</dbReference>
<dbReference type="GO" id="GO:0005829">
    <property type="term" value="C:cytosol"/>
    <property type="evidence" value="ECO:0007669"/>
    <property type="project" value="TreeGrafter"/>
</dbReference>
<dbReference type="InterPro" id="IPR032675">
    <property type="entry name" value="LRR_dom_sf"/>
</dbReference>
<protein>
    <recommendedName>
        <fullName evidence="4">F-box domain-containing protein</fullName>
    </recommendedName>
</protein>
<keyword evidence="1" id="KW-0343">GTPase activation</keyword>
<dbReference type="EMBL" id="CAJNOH010002187">
    <property type="protein sequence ID" value="CAF1278696.1"/>
    <property type="molecule type" value="Genomic_DNA"/>
</dbReference>
<dbReference type="GO" id="GO:0005634">
    <property type="term" value="C:nucleus"/>
    <property type="evidence" value="ECO:0007669"/>
    <property type="project" value="TreeGrafter"/>
</dbReference>
<dbReference type="SMART" id="SM00256">
    <property type="entry name" value="FBOX"/>
    <property type="match status" value="1"/>
</dbReference>
<dbReference type="GO" id="GO:0006913">
    <property type="term" value="P:nucleocytoplasmic transport"/>
    <property type="evidence" value="ECO:0007669"/>
    <property type="project" value="TreeGrafter"/>
</dbReference>
<evidence type="ECO:0000256" key="1">
    <source>
        <dbReference type="ARBA" id="ARBA00022468"/>
    </source>
</evidence>
<evidence type="ECO:0000313" key="6">
    <source>
        <dbReference type="Proteomes" id="UP000663854"/>
    </source>
</evidence>
<dbReference type="GO" id="GO:0048471">
    <property type="term" value="C:perinuclear region of cytoplasm"/>
    <property type="evidence" value="ECO:0007669"/>
    <property type="project" value="TreeGrafter"/>
</dbReference>